<gene>
    <name evidence="4" type="ordered locus">Pnuc_0091</name>
</gene>
<evidence type="ECO:0000256" key="2">
    <source>
        <dbReference type="SAM" id="MobiDB-lite"/>
    </source>
</evidence>
<organism evidence="4 5">
    <name type="scientific">Polynucleobacter asymbioticus (strain DSM 18221 / CIP 109841 / QLW-P1DMWA-1)</name>
    <name type="common">Polynucleobacter necessarius subsp. asymbioticus</name>
    <dbReference type="NCBI Taxonomy" id="312153"/>
    <lineage>
        <taxon>Bacteria</taxon>
        <taxon>Pseudomonadati</taxon>
        <taxon>Pseudomonadota</taxon>
        <taxon>Betaproteobacteria</taxon>
        <taxon>Burkholderiales</taxon>
        <taxon>Burkholderiaceae</taxon>
        <taxon>Polynucleobacter</taxon>
    </lineage>
</organism>
<keyword evidence="3" id="KW-1133">Transmembrane helix</keyword>
<accession>A4SUZ9</accession>
<feature type="compositionally biased region" description="Polar residues" evidence="2">
    <location>
        <begin position="1"/>
        <end position="13"/>
    </location>
</feature>
<dbReference type="EMBL" id="CP000655">
    <property type="protein sequence ID" value="ABP33313.1"/>
    <property type="molecule type" value="Genomic_DNA"/>
</dbReference>
<reference evidence="4 5" key="1">
    <citation type="journal article" date="2012" name="Stand. Genomic Sci.">
        <title>Complete genome sequence of Polynucleobacter necessarius subsp. asymbioticus type strain (QLW-P1DMWA-1(T)).</title>
        <authorList>
            <person name="Meincke L."/>
            <person name="Copeland A."/>
            <person name="Lapidus A."/>
            <person name="Lucas S."/>
            <person name="Berry K.W."/>
            <person name="Del Rio T.G."/>
            <person name="Hammon N."/>
            <person name="Dalin E."/>
            <person name="Tice H."/>
            <person name="Pitluck S."/>
            <person name="Richardson P."/>
            <person name="Bruce D."/>
            <person name="Goodwin L."/>
            <person name="Han C."/>
            <person name="Tapia R."/>
            <person name="Detter J.C."/>
            <person name="Schmutz J."/>
            <person name="Brettin T."/>
            <person name="Larimer F."/>
            <person name="Land M."/>
            <person name="Hauser L."/>
            <person name="Kyrpides N.C."/>
            <person name="Ivanova N."/>
            <person name="Goker M."/>
            <person name="Woyke T."/>
            <person name="Wu Q.L."/>
            <person name="Pockl M."/>
            <person name="Hahn M.W."/>
            <person name="Klenk H.P."/>
        </authorList>
    </citation>
    <scope>NUCLEOTIDE SEQUENCE [LARGE SCALE GENOMIC DNA]</scope>
    <source>
        <strain evidence="5">DSM 18221 / CIP 109841 / QLW-P1DMWA-1</strain>
    </source>
</reference>
<dbReference type="RefSeq" id="WP_011901938.1">
    <property type="nucleotide sequence ID" value="NC_009379.1"/>
</dbReference>
<feature type="region of interest" description="Disordered" evidence="2">
    <location>
        <begin position="1"/>
        <end position="47"/>
    </location>
</feature>
<dbReference type="KEGG" id="pnu:Pnuc_0091"/>
<proteinExistence type="predicted"/>
<evidence type="ECO:0000256" key="3">
    <source>
        <dbReference type="SAM" id="Phobius"/>
    </source>
</evidence>
<name>A4SUZ9_POLAQ</name>
<dbReference type="AlphaFoldDB" id="A4SUZ9"/>
<dbReference type="GeneID" id="31480438"/>
<keyword evidence="5" id="KW-1185">Reference proteome</keyword>
<dbReference type="eggNOG" id="ENOG50340AH">
    <property type="taxonomic scope" value="Bacteria"/>
</dbReference>
<keyword evidence="3" id="KW-0812">Transmembrane</keyword>
<evidence type="ECO:0000313" key="5">
    <source>
        <dbReference type="Proteomes" id="UP000000231"/>
    </source>
</evidence>
<dbReference type="HOGENOM" id="CLU_1223834_0_0_4"/>
<dbReference type="Proteomes" id="UP000000231">
    <property type="component" value="Chromosome"/>
</dbReference>
<feature type="coiled-coil region" evidence="1">
    <location>
        <begin position="100"/>
        <end position="127"/>
    </location>
</feature>
<sequence>MPSRHISPQSFDSILSELGDDPAIPDPHGIRKRSAPNPPPLNQPSPSKAAANFEGFADKNPVARLKKIGPLLGFGGAYIALGVAFLMAYNSVQSSNDSTQIDSQRQISEIKKELAALQNELIEIEESIYSSMDLLEVSIHSLKQIKTNPKTISKPKVIPHEAELRNWRYLGFSQTRGSHQAFFHNGKASVMVEKGALVLGDWVLNHFSKESVTLTHPQGKSLILKPSKSE</sequence>
<feature type="transmembrane region" description="Helical" evidence="3">
    <location>
        <begin position="68"/>
        <end position="89"/>
    </location>
</feature>
<protein>
    <submittedName>
        <fullName evidence="4">Uncharacterized protein</fullName>
    </submittedName>
</protein>
<evidence type="ECO:0000313" key="4">
    <source>
        <dbReference type="EMBL" id="ABP33313.1"/>
    </source>
</evidence>
<evidence type="ECO:0000256" key="1">
    <source>
        <dbReference type="SAM" id="Coils"/>
    </source>
</evidence>
<keyword evidence="3" id="KW-0472">Membrane</keyword>
<keyword evidence="1" id="KW-0175">Coiled coil</keyword>